<dbReference type="Gene3D" id="3.40.640.10">
    <property type="entry name" value="Type I PLP-dependent aspartate aminotransferase-like (Major domain)"/>
    <property type="match status" value="1"/>
</dbReference>
<comment type="similarity">
    <text evidence="2 4">Belongs to the class-III pyridoxal-phosphate-dependent aminotransferase family.</text>
</comment>
<gene>
    <name evidence="5" type="ORF">ACFQ2S_14605</name>
</gene>
<comment type="cofactor">
    <cofactor evidence="1">
        <name>pyridoxal 5'-phosphate</name>
        <dbReference type="ChEBI" id="CHEBI:597326"/>
    </cofactor>
</comment>
<evidence type="ECO:0000256" key="4">
    <source>
        <dbReference type="RuleBase" id="RU003560"/>
    </source>
</evidence>
<dbReference type="PROSITE" id="PS51257">
    <property type="entry name" value="PROKAR_LIPOPROTEIN"/>
    <property type="match status" value="1"/>
</dbReference>
<accession>A0ABW3IT04</accession>
<keyword evidence="3 4" id="KW-0663">Pyridoxal phosphate</keyword>
<dbReference type="Gene3D" id="3.90.1150.10">
    <property type="entry name" value="Aspartate Aminotransferase, domain 1"/>
    <property type="match status" value="1"/>
</dbReference>
<dbReference type="EMBL" id="JBHTJT010000030">
    <property type="protein sequence ID" value="MFD0980875.1"/>
    <property type="molecule type" value="Genomic_DNA"/>
</dbReference>
<proteinExistence type="inferred from homology"/>
<dbReference type="InterPro" id="IPR005814">
    <property type="entry name" value="Aminotrans_3"/>
</dbReference>
<dbReference type="PANTHER" id="PTHR43094:SF1">
    <property type="entry name" value="AMINOTRANSFERASE CLASS-III"/>
    <property type="match status" value="1"/>
</dbReference>
<evidence type="ECO:0000313" key="6">
    <source>
        <dbReference type="Proteomes" id="UP001597108"/>
    </source>
</evidence>
<sequence>MSHIFPRHTRQLPPMAVSGQGCYLIDETGKQYLDASGGAAVSCLGHGDREVIEAVKGQLDQLAFAHTGFFTSKPAEDLADILIANAPAGLDRVYLVSGGSEATEAAIKLARQYWVEKGEPQRGRVIARKQSYHGNTIGALSAGGNEWRRAQFGPLLLDMSHIDPCYEYRLRQPGESAEEYGRRAADALEAELLRVGPETVMAFMAEPVVGATAGALTPAPGYFKRIREICDRYGVLLILDEVMCGMGRTGTLFACEQDGVAPDIACIAKGLGAGYQPIGAMLCSSEIYDALVNGSGFFQHGHTYMGHPSAAAGGRAVVGAILGRDLLPRVKTQGEALADRLADRFGQHAHVGDLRGRGLFRGIELVEDRETKAPFDPAKGLAGKIKKAAFEAGLICYPMSGTIDGRQGDHVLLAPPFIIEDTQLDELIDKLDGAISKALAAA</sequence>
<dbReference type="Proteomes" id="UP001597108">
    <property type="component" value="Unassembled WGS sequence"/>
</dbReference>
<dbReference type="RefSeq" id="WP_386075514.1">
    <property type="nucleotide sequence ID" value="NZ_JBHTJT010000030.1"/>
</dbReference>
<dbReference type="InterPro" id="IPR015422">
    <property type="entry name" value="PyrdxlP-dep_Trfase_small"/>
</dbReference>
<evidence type="ECO:0000256" key="3">
    <source>
        <dbReference type="ARBA" id="ARBA00022898"/>
    </source>
</evidence>
<keyword evidence="6" id="KW-1185">Reference proteome</keyword>
<dbReference type="PROSITE" id="PS00600">
    <property type="entry name" value="AA_TRANSFER_CLASS_3"/>
    <property type="match status" value="1"/>
</dbReference>
<protein>
    <submittedName>
        <fullName evidence="5">Aspartate aminotransferase family protein</fullName>
    </submittedName>
</protein>
<evidence type="ECO:0000256" key="2">
    <source>
        <dbReference type="ARBA" id="ARBA00008954"/>
    </source>
</evidence>
<dbReference type="SUPFAM" id="SSF53383">
    <property type="entry name" value="PLP-dependent transferases"/>
    <property type="match status" value="1"/>
</dbReference>
<dbReference type="InterPro" id="IPR015424">
    <property type="entry name" value="PyrdxlP-dep_Trfase"/>
</dbReference>
<keyword evidence="5" id="KW-0032">Aminotransferase</keyword>
<comment type="caution">
    <text evidence="5">The sequence shown here is derived from an EMBL/GenBank/DDBJ whole genome shotgun (WGS) entry which is preliminary data.</text>
</comment>
<organism evidence="5 6">
    <name type="scientific">Tropicimonas aquimaris</name>
    <dbReference type="NCBI Taxonomy" id="914152"/>
    <lineage>
        <taxon>Bacteria</taxon>
        <taxon>Pseudomonadati</taxon>
        <taxon>Pseudomonadota</taxon>
        <taxon>Alphaproteobacteria</taxon>
        <taxon>Rhodobacterales</taxon>
        <taxon>Roseobacteraceae</taxon>
        <taxon>Tropicimonas</taxon>
    </lineage>
</organism>
<evidence type="ECO:0000256" key="1">
    <source>
        <dbReference type="ARBA" id="ARBA00001933"/>
    </source>
</evidence>
<dbReference type="PANTHER" id="PTHR43094">
    <property type="entry name" value="AMINOTRANSFERASE"/>
    <property type="match status" value="1"/>
</dbReference>
<dbReference type="InterPro" id="IPR015421">
    <property type="entry name" value="PyrdxlP-dep_Trfase_major"/>
</dbReference>
<keyword evidence="5" id="KW-0808">Transferase</keyword>
<dbReference type="Pfam" id="PF00202">
    <property type="entry name" value="Aminotran_3"/>
    <property type="match status" value="1"/>
</dbReference>
<evidence type="ECO:0000313" key="5">
    <source>
        <dbReference type="EMBL" id="MFD0980875.1"/>
    </source>
</evidence>
<dbReference type="NCBIfam" id="NF005685">
    <property type="entry name" value="PRK07483.1"/>
    <property type="match status" value="1"/>
</dbReference>
<reference evidence="6" key="1">
    <citation type="journal article" date="2019" name="Int. J. Syst. Evol. Microbiol.">
        <title>The Global Catalogue of Microorganisms (GCM) 10K type strain sequencing project: providing services to taxonomists for standard genome sequencing and annotation.</title>
        <authorList>
            <consortium name="The Broad Institute Genomics Platform"/>
            <consortium name="The Broad Institute Genome Sequencing Center for Infectious Disease"/>
            <person name="Wu L."/>
            <person name="Ma J."/>
        </authorList>
    </citation>
    <scope>NUCLEOTIDE SEQUENCE [LARGE SCALE GENOMIC DNA]</scope>
    <source>
        <strain evidence="6">CCUG 60524</strain>
    </source>
</reference>
<dbReference type="InterPro" id="IPR049704">
    <property type="entry name" value="Aminotrans_3_PPA_site"/>
</dbReference>
<dbReference type="GO" id="GO:0008483">
    <property type="term" value="F:transaminase activity"/>
    <property type="evidence" value="ECO:0007669"/>
    <property type="project" value="UniProtKB-KW"/>
</dbReference>
<dbReference type="CDD" id="cd00610">
    <property type="entry name" value="OAT_like"/>
    <property type="match status" value="1"/>
</dbReference>
<name>A0ABW3IT04_9RHOB</name>